<keyword evidence="1" id="KW-0472">Membrane</keyword>
<gene>
    <name evidence="2" type="ORF">UT39_C0002G0052</name>
</gene>
<dbReference type="EMBL" id="LBWP01000002">
    <property type="protein sequence ID" value="KKR11871.1"/>
    <property type="molecule type" value="Genomic_DNA"/>
</dbReference>
<organism evidence="2 3">
    <name type="scientific">Candidatus Woesebacteria bacterium GW2011_GWA1_39_21</name>
    <dbReference type="NCBI Taxonomy" id="1618550"/>
    <lineage>
        <taxon>Bacteria</taxon>
        <taxon>Candidatus Woeseibacteriota</taxon>
    </lineage>
</organism>
<evidence type="ECO:0000313" key="2">
    <source>
        <dbReference type="EMBL" id="KKR11871.1"/>
    </source>
</evidence>
<dbReference type="AlphaFoldDB" id="A0A0G0NGC6"/>
<evidence type="ECO:0000313" key="3">
    <source>
        <dbReference type="Proteomes" id="UP000034246"/>
    </source>
</evidence>
<proteinExistence type="predicted"/>
<dbReference type="Pfam" id="PF18898">
    <property type="entry name" value="DUF5654"/>
    <property type="match status" value="1"/>
</dbReference>
<feature type="transmembrane region" description="Helical" evidence="1">
    <location>
        <begin position="38"/>
        <end position="56"/>
    </location>
</feature>
<keyword evidence="1" id="KW-1133">Transmembrane helix</keyword>
<comment type="caution">
    <text evidence="2">The sequence shown here is derived from an EMBL/GenBank/DDBJ whole genome shotgun (WGS) entry which is preliminary data.</text>
</comment>
<accession>A0A0G0NGC6</accession>
<reference evidence="2 3" key="1">
    <citation type="journal article" date="2015" name="Nature">
        <title>rRNA introns, odd ribosomes, and small enigmatic genomes across a large radiation of phyla.</title>
        <authorList>
            <person name="Brown C.T."/>
            <person name="Hug L.A."/>
            <person name="Thomas B.C."/>
            <person name="Sharon I."/>
            <person name="Castelle C.J."/>
            <person name="Singh A."/>
            <person name="Wilkins M.J."/>
            <person name="Williams K.H."/>
            <person name="Banfield J.F."/>
        </authorList>
    </citation>
    <scope>NUCLEOTIDE SEQUENCE [LARGE SCALE GENOMIC DNA]</scope>
</reference>
<name>A0A0G0NGC6_9BACT</name>
<keyword evidence="1" id="KW-0812">Transmembrane</keyword>
<dbReference type="Proteomes" id="UP000034246">
    <property type="component" value="Unassembled WGS sequence"/>
</dbReference>
<sequence length="107" mass="11987">MKKSKEEIQQEELSKQKRIHETILEDSKQFKKQFIKRSLELVTSGFGLVAALAWNGLITEIVNVFIKPYLGENSGIISLAIYAVFVTALAVLITYQLSKLSKDSDPG</sequence>
<protein>
    <submittedName>
        <fullName evidence="2">Uncharacterized protein</fullName>
    </submittedName>
</protein>
<dbReference type="InterPro" id="IPR043713">
    <property type="entry name" value="DUF5654"/>
</dbReference>
<feature type="transmembrane region" description="Helical" evidence="1">
    <location>
        <begin position="76"/>
        <end position="95"/>
    </location>
</feature>
<evidence type="ECO:0000256" key="1">
    <source>
        <dbReference type="SAM" id="Phobius"/>
    </source>
</evidence>